<dbReference type="InterPro" id="IPR006461">
    <property type="entry name" value="PLAC_motif_containing"/>
</dbReference>
<dbReference type="PANTHER" id="PTHR15907">
    <property type="entry name" value="DUF614 FAMILY PROTEIN-RELATED"/>
    <property type="match status" value="1"/>
</dbReference>
<evidence type="ECO:0000256" key="1">
    <source>
        <dbReference type="ARBA" id="ARBA00009024"/>
    </source>
</evidence>
<comment type="similarity">
    <text evidence="1">Belongs to the cornifelin family.</text>
</comment>
<sequence>MDVQKNIMVDVSPQSIPYLPNAPYGPPPAPVAQVNVITQQSKAVENGYRDWHDGLCGCANDCFSCLCTAFCYPCMVCHMYRKYDECCPLLCVMQPELILNVMHRSRHRIYGSVINDCCTFCFCAPCALCRLYRDMEYVQRTKGTLL</sequence>
<gene>
    <name evidence="2" type="ORF">CDAUBV1_LOCUS10758</name>
</gene>
<dbReference type="EMBL" id="CAXLJL010000345">
    <property type="protein sequence ID" value="CAL5136632.1"/>
    <property type="molecule type" value="Genomic_DNA"/>
</dbReference>
<dbReference type="NCBIfam" id="TIGR01571">
    <property type="entry name" value="A_thal_Cys_rich"/>
    <property type="match status" value="1"/>
</dbReference>
<dbReference type="AlphaFoldDB" id="A0AAV2TGQ7"/>
<dbReference type="Proteomes" id="UP001497525">
    <property type="component" value="Unassembled WGS sequence"/>
</dbReference>
<accession>A0AAV2TGQ7</accession>
<evidence type="ECO:0000313" key="3">
    <source>
        <dbReference type="Proteomes" id="UP001497525"/>
    </source>
</evidence>
<protein>
    <submittedName>
        <fullName evidence="2">Uncharacterized protein</fullName>
    </submittedName>
</protein>
<organism evidence="2 3">
    <name type="scientific">Calicophoron daubneyi</name>
    <name type="common">Rumen fluke</name>
    <name type="synonym">Paramphistomum daubneyi</name>
    <dbReference type="NCBI Taxonomy" id="300641"/>
    <lineage>
        <taxon>Eukaryota</taxon>
        <taxon>Metazoa</taxon>
        <taxon>Spiralia</taxon>
        <taxon>Lophotrochozoa</taxon>
        <taxon>Platyhelminthes</taxon>
        <taxon>Trematoda</taxon>
        <taxon>Digenea</taxon>
        <taxon>Plagiorchiida</taxon>
        <taxon>Pronocephalata</taxon>
        <taxon>Paramphistomoidea</taxon>
        <taxon>Paramphistomidae</taxon>
        <taxon>Calicophoron</taxon>
    </lineage>
</organism>
<comment type="caution">
    <text evidence="2">The sequence shown here is derived from an EMBL/GenBank/DDBJ whole genome shotgun (WGS) entry which is preliminary data.</text>
</comment>
<reference evidence="2" key="1">
    <citation type="submission" date="2024-06" db="EMBL/GenBank/DDBJ databases">
        <authorList>
            <person name="Liu X."/>
            <person name="Lenzi L."/>
            <person name="Haldenby T S."/>
            <person name="Uol C."/>
        </authorList>
    </citation>
    <scope>NUCLEOTIDE SEQUENCE</scope>
</reference>
<name>A0AAV2TGQ7_CALDB</name>
<proteinExistence type="inferred from homology"/>
<evidence type="ECO:0000313" key="2">
    <source>
        <dbReference type="EMBL" id="CAL5136632.1"/>
    </source>
</evidence>